<dbReference type="Pfam" id="PF06245">
    <property type="entry name" value="DUF1015"/>
    <property type="match status" value="1"/>
</dbReference>
<dbReference type="RefSeq" id="WP_146663545.1">
    <property type="nucleotide sequence ID" value="NZ_CP019791.1"/>
</dbReference>
<evidence type="ECO:0000313" key="2">
    <source>
        <dbReference type="Proteomes" id="UP000189674"/>
    </source>
</evidence>
<evidence type="ECO:0000313" key="1">
    <source>
        <dbReference type="EMBL" id="AQT69904.1"/>
    </source>
</evidence>
<organism evidence="1 2">
    <name type="scientific">Anaerohalosphaera lusitana</name>
    <dbReference type="NCBI Taxonomy" id="1936003"/>
    <lineage>
        <taxon>Bacteria</taxon>
        <taxon>Pseudomonadati</taxon>
        <taxon>Planctomycetota</taxon>
        <taxon>Phycisphaerae</taxon>
        <taxon>Sedimentisphaerales</taxon>
        <taxon>Anaerohalosphaeraceae</taxon>
        <taxon>Anaerohalosphaera</taxon>
    </lineage>
</organism>
<dbReference type="AlphaFoldDB" id="A0A1U9NQ95"/>
<proteinExistence type="predicted"/>
<gene>
    <name evidence="1" type="ORF">STSP2_03104</name>
</gene>
<sequence length="435" mass="48831">MEIKAFKGLRFNPDVVGDAGSCISPPYDVIDEDMQQALYDANPYNIVRVIQGKKSSEDSSDNNQYTRAAEFLKDAQQEQALKQDEKDTIYAYVQDFEINGQQQTRSGFVALGKIEDFGSGVKAHEKTLDGPKADRLNLMRATAAQFGQIFMLFNDPEKVADKIMEKAAQGAPLLSFTDDMNVVHKLFAIDDPADVEAVKNMMGDKQAIIADGHHRYETALNYWKETQNPDAQYRMMTFVNMHNEGLVIQPTHRLVMNMPEFDVEKLVEQLKDDFAVVQFNFNSDEAKQLARKKMFEQMNKAFENEKAALGIYAASGSFYVVTLKDFASMNDFADMSDAAKKLDVNVLHNLILDRAMGIDDAALAKQSNLKYIKDIGDAIERSIDAVDSGQSQVVFFMNPTRIEQVNAVAMAGEKMPQKSTFFHPKVFTGLVINKL</sequence>
<reference evidence="2" key="1">
    <citation type="submission" date="2017-02" db="EMBL/GenBank/DDBJ databases">
        <title>Comparative genomics and description of representatives of a novel lineage of planctomycetes thriving in anoxic sediments.</title>
        <authorList>
            <person name="Spring S."/>
            <person name="Bunk B."/>
            <person name="Sproer C."/>
        </authorList>
    </citation>
    <scope>NUCLEOTIDE SEQUENCE [LARGE SCALE GENOMIC DNA]</scope>
    <source>
        <strain evidence="2">ST-NAGAB-D1</strain>
    </source>
</reference>
<accession>A0A1U9NQ95</accession>
<dbReference type="PANTHER" id="PTHR36454">
    <property type="entry name" value="LMO2823 PROTEIN"/>
    <property type="match status" value="1"/>
</dbReference>
<dbReference type="PIRSF" id="PIRSF033563">
    <property type="entry name" value="UCP033563"/>
    <property type="match status" value="1"/>
</dbReference>
<dbReference type="Proteomes" id="UP000189674">
    <property type="component" value="Chromosome"/>
</dbReference>
<dbReference type="OrthoDB" id="9781616at2"/>
<dbReference type="PANTHER" id="PTHR36454:SF1">
    <property type="entry name" value="DUF1015 DOMAIN-CONTAINING PROTEIN"/>
    <property type="match status" value="1"/>
</dbReference>
<dbReference type="InterPro" id="IPR008323">
    <property type="entry name" value="UCP033563"/>
</dbReference>
<dbReference type="EMBL" id="CP019791">
    <property type="protein sequence ID" value="AQT69904.1"/>
    <property type="molecule type" value="Genomic_DNA"/>
</dbReference>
<dbReference type="KEGG" id="alus:STSP2_03104"/>
<name>A0A1U9NQ95_9BACT</name>
<dbReference type="STRING" id="1936003.STSP2_03104"/>
<protein>
    <recommendedName>
        <fullName evidence="3">DUF1015 domain-containing protein</fullName>
    </recommendedName>
</protein>
<evidence type="ECO:0008006" key="3">
    <source>
        <dbReference type="Google" id="ProtNLM"/>
    </source>
</evidence>
<keyword evidence="2" id="KW-1185">Reference proteome</keyword>